<evidence type="ECO:0000256" key="4">
    <source>
        <dbReference type="ARBA" id="ARBA00022475"/>
    </source>
</evidence>
<evidence type="ECO:0000256" key="9">
    <source>
        <dbReference type="ARBA" id="ARBA00022989"/>
    </source>
</evidence>
<dbReference type="GO" id="GO:0046872">
    <property type="term" value="F:metal ion binding"/>
    <property type="evidence" value="ECO:0007669"/>
    <property type="project" value="UniProtKB-KW"/>
</dbReference>
<feature type="transmembrane region" description="Helical" evidence="13">
    <location>
        <begin position="12"/>
        <end position="34"/>
    </location>
</feature>
<name>A0A1W0D946_9NEIS</name>
<dbReference type="GO" id="GO:0009055">
    <property type="term" value="F:electron transfer activity"/>
    <property type="evidence" value="ECO:0007669"/>
    <property type="project" value="InterPro"/>
</dbReference>
<dbReference type="InterPro" id="IPR011577">
    <property type="entry name" value="Cyt_b561_bac/Ni-Hgenase"/>
</dbReference>
<evidence type="ECO:0000256" key="5">
    <source>
        <dbReference type="ARBA" id="ARBA00022617"/>
    </source>
</evidence>
<evidence type="ECO:0000313" key="16">
    <source>
        <dbReference type="Proteomes" id="UP000192721"/>
    </source>
</evidence>
<evidence type="ECO:0000313" key="15">
    <source>
        <dbReference type="EMBL" id="OQS43527.1"/>
    </source>
</evidence>
<gene>
    <name evidence="15" type="ORF">B0T45_02105</name>
</gene>
<keyword evidence="10" id="KW-0408">Iron</keyword>
<sequence>METSTQTYPPLAAWLHWICAVVILWAMISGFALASGALPPAVAAAIPPFNVALTTLLIPVFMLRIVYRASFRMPPPTGIPPAKHRLARRAHALLYLLSSLSLASGWLMMERPVDLFGLLTLQPSLEPGAATRALAKLHFVSNVLLALLLSAHIGAVIQHQRNGRRLLRRMSLLAG</sequence>
<evidence type="ECO:0000256" key="12">
    <source>
        <dbReference type="ARBA" id="ARBA00037975"/>
    </source>
</evidence>
<evidence type="ECO:0000259" key="14">
    <source>
        <dbReference type="Pfam" id="PF01292"/>
    </source>
</evidence>
<dbReference type="InterPro" id="IPR052168">
    <property type="entry name" value="Cytochrome_b561_oxidase"/>
</dbReference>
<keyword evidence="11 13" id="KW-0472">Membrane</keyword>
<keyword evidence="4" id="KW-1003">Cell membrane</keyword>
<evidence type="ECO:0000256" key="6">
    <source>
        <dbReference type="ARBA" id="ARBA00022692"/>
    </source>
</evidence>
<comment type="caution">
    <text evidence="15">The sequence shown here is derived from an EMBL/GenBank/DDBJ whole genome shotgun (WGS) entry which is preliminary data.</text>
</comment>
<keyword evidence="6 13" id="KW-0812">Transmembrane</keyword>
<keyword evidence="5" id="KW-0349">Heme</keyword>
<feature type="transmembrane region" description="Helical" evidence="13">
    <location>
        <begin position="92"/>
        <end position="109"/>
    </location>
</feature>
<dbReference type="AlphaFoldDB" id="A0A1W0D946"/>
<keyword evidence="8" id="KW-0249">Electron transport</keyword>
<evidence type="ECO:0000256" key="13">
    <source>
        <dbReference type="SAM" id="Phobius"/>
    </source>
</evidence>
<keyword evidence="7" id="KW-0479">Metal-binding</keyword>
<evidence type="ECO:0000256" key="11">
    <source>
        <dbReference type="ARBA" id="ARBA00023136"/>
    </source>
</evidence>
<evidence type="ECO:0000256" key="2">
    <source>
        <dbReference type="ARBA" id="ARBA00004651"/>
    </source>
</evidence>
<dbReference type="GO" id="GO:0020037">
    <property type="term" value="F:heme binding"/>
    <property type="evidence" value="ECO:0007669"/>
    <property type="project" value="TreeGrafter"/>
</dbReference>
<evidence type="ECO:0000256" key="10">
    <source>
        <dbReference type="ARBA" id="ARBA00023004"/>
    </source>
</evidence>
<accession>A0A1W0D946</accession>
<organism evidence="15 16">
    <name type="scientific">Chromobacterium haemolyticum</name>
    <dbReference type="NCBI Taxonomy" id="394935"/>
    <lineage>
        <taxon>Bacteria</taxon>
        <taxon>Pseudomonadati</taxon>
        <taxon>Pseudomonadota</taxon>
        <taxon>Betaproteobacteria</taxon>
        <taxon>Neisseriales</taxon>
        <taxon>Chromobacteriaceae</taxon>
        <taxon>Chromobacterium</taxon>
    </lineage>
</organism>
<proteinExistence type="inferred from homology"/>
<dbReference type="GO" id="GO:0022904">
    <property type="term" value="P:respiratory electron transport chain"/>
    <property type="evidence" value="ECO:0007669"/>
    <property type="project" value="InterPro"/>
</dbReference>
<dbReference type="RefSeq" id="WP_081554422.1">
    <property type="nucleotide sequence ID" value="NZ_MUKV01000002.1"/>
</dbReference>
<dbReference type="InterPro" id="IPR016174">
    <property type="entry name" value="Di-haem_cyt_TM"/>
</dbReference>
<keyword evidence="9 13" id="KW-1133">Transmembrane helix</keyword>
<dbReference type="PANTHER" id="PTHR30529:SF7">
    <property type="entry name" value="CYTOCHROME B561 BACTERIAL_NI-HYDROGENASE DOMAIN-CONTAINING PROTEIN"/>
    <property type="match status" value="1"/>
</dbReference>
<feature type="transmembrane region" description="Helical" evidence="13">
    <location>
        <begin position="137"/>
        <end position="157"/>
    </location>
</feature>
<dbReference type="Proteomes" id="UP000192721">
    <property type="component" value="Unassembled WGS sequence"/>
</dbReference>
<keyword evidence="3" id="KW-0813">Transport</keyword>
<dbReference type="SUPFAM" id="SSF81342">
    <property type="entry name" value="Transmembrane di-heme cytochromes"/>
    <property type="match status" value="1"/>
</dbReference>
<feature type="transmembrane region" description="Helical" evidence="13">
    <location>
        <begin position="46"/>
        <end position="67"/>
    </location>
</feature>
<comment type="cofactor">
    <cofactor evidence="1">
        <name>heme b</name>
        <dbReference type="ChEBI" id="CHEBI:60344"/>
    </cofactor>
</comment>
<evidence type="ECO:0000256" key="8">
    <source>
        <dbReference type="ARBA" id="ARBA00022982"/>
    </source>
</evidence>
<comment type="subcellular location">
    <subcellularLocation>
        <location evidence="2">Cell membrane</location>
        <topology evidence="2">Multi-pass membrane protein</topology>
    </subcellularLocation>
</comment>
<dbReference type="Pfam" id="PF01292">
    <property type="entry name" value="Ni_hydr_CYTB"/>
    <property type="match status" value="1"/>
</dbReference>
<comment type="similarity">
    <text evidence="12">Belongs to the cytochrome b561 family.</text>
</comment>
<evidence type="ECO:0000256" key="1">
    <source>
        <dbReference type="ARBA" id="ARBA00001970"/>
    </source>
</evidence>
<feature type="domain" description="Cytochrome b561 bacterial/Ni-hydrogenase" evidence="14">
    <location>
        <begin position="8"/>
        <end position="170"/>
    </location>
</feature>
<reference evidence="15 16" key="1">
    <citation type="submission" date="2017-02" db="EMBL/GenBank/DDBJ databases">
        <title>Chromobacterium haemolyticum H5244.</title>
        <authorList>
            <person name="Gulvik C.A."/>
        </authorList>
    </citation>
    <scope>NUCLEOTIDE SEQUENCE [LARGE SCALE GENOMIC DNA]</scope>
    <source>
        <strain evidence="15 16">H5244</strain>
    </source>
</reference>
<dbReference type="GO" id="GO:0005886">
    <property type="term" value="C:plasma membrane"/>
    <property type="evidence" value="ECO:0007669"/>
    <property type="project" value="UniProtKB-SubCell"/>
</dbReference>
<protein>
    <submittedName>
        <fullName evidence="15">Cytochrome B</fullName>
    </submittedName>
</protein>
<dbReference type="PANTHER" id="PTHR30529">
    <property type="entry name" value="CYTOCHROME B561"/>
    <property type="match status" value="1"/>
</dbReference>
<evidence type="ECO:0000256" key="7">
    <source>
        <dbReference type="ARBA" id="ARBA00022723"/>
    </source>
</evidence>
<evidence type="ECO:0000256" key="3">
    <source>
        <dbReference type="ARBA" id="ARBA00022448"/>
    </source>
</evidence>
<dbReference type="EMBL" id="MUKV01000002">
    <property type="protein sequence ID" value="OQS43527.1"/>
    <property type="molecule type" value="Genomic_DNA"/>
</dbReference>